<feature type="compositionally biased region" description="Basic residues" evidence="1">
    <location>
        <begin position="146"/>
        <end position="156"/>
    </location>
</feature>
<organism evidence="3 4">
    <name type="scientific">Penicillium nordicum</name>
    <dbReference type="NCBI Taxonomy" id="229535"/>
    <lineage>
        <taxon>Eukaryota</taxon>
        <taxon>Fungi</taxon>
        <taxon>Dikarya</taxon>
        <taxon>Ascomycota</taxon>
        <taxon>Pezizomycotina</taxon>
        <taxon>Eurotiomycetes</taxon>
        <taxon>Eurotiomycetidae</taxon>
        <taxon>Eurotiales</taxon>
        <taxon>Aspergillaceae</taxon>
        <taxon>Penicillium</taxon>
    </lineage>
</organism>
<dbReference type="EMBL" id="LHQQ01000140">
    <property type="protein sequence ID" value="KOS41147.1"/>
    <property type="molecule type" value="Genomic_DNA"/>
</dbReference>
<evidence type="ECO:0000256" key="1">
    <source>
        <dbReference type="SAM" id="MobiDB-lite"/>
    </source>
</evidence>
<dbReference type="InterPro" id="IPR022137">
    <property type="entry name" value="Znf_prot_DUF3669"/>
</dbReference>
<feature type="region of interest" description="Disordered" evidence="1">
    <location>
        <begin position="123"/>
        <end position="156"/>
    </location>
</feature>
<dbReference type="OrthoDB" id="2993351at2759"/>
<protein>
    <recommendedName>
        <fullName evidence="2">DUF3669 domain-containing protein</fullName>
    </recommendedName>
</protein>
<sequence length="181" mass="21105">MQWVGEIDGNDIEFVLAPLCTDPPLKMESDALGDHSMWVLDFDLCRRMAMDSKGVEQAAAAFWGNDPYYPRPGLEGDILWSVFREYYIQISGTCIGIVNEPHEAERRRALSRQFIDLVEQEGKTRQMKKEKEKKTYKKTYKETTRKTTRKTPRRTSKKEDIVTCEVCRCKRDLTSKEEVIK</sequence>
<name>A0A0M8P0P8_9EURO</name>
<feature type="compositionally biased region" description="Basic and acidic residues" evidence="1">
    <location>
        <begin position="123"/>
        <end position="145"/>
    </location>
</feature>
<evidence type="ECO:0000259" key="2">
    <source>
        <dbReference type="Pfam" id="PF12417"/>
    </source>
</evidence>
<evidence type="ECO:0000313" key="4">
    <source>
        <dbReference type="Proteomes" id="UP000037696"/>
    </source>
</evidence>
<keyword evidence="4" id="KW-1185">Reference proteome</keyword>
<reference evidence="3 4" key="1">
    <citation type="submission" date="2015-08" db="EMBL/GenBank/DDBJ databases">
        <title>Genome sequencing of Penicillium nordicum.</title>
        <authorList>
            <person name="Nguyen H.D."/>
            <person name="Seifert K.A."/>
        </authorList>
    </citation>
    <scope>NUCLEOTIDE SEQUENCE [LARGE SCALE GENOMIC DNA]</scope>
    <source>
        <strain evidence="3 4">DAOMC 185683</strain>
    </source>
</reference>
<dbReference type="AlphaFoldDB" id="A0A0M8P0P8"/>
<proteinExistence type="predicted"/>
<comment type="caution">
    <text evidence="3">The sequence shown here is derived from an EMBL/GenBank/DDBJ whole genome shotgun (WGS) entry which is preliminary data.</text>
</comment>
<dbReference type="PANTHER" id="PTHR40780:SF2">
    <property type="entry name" value="DUF3669 DOMAIN-CONTAINING PROTEIN"/>
    <property type="match status" value="1"/>
</dbReference>
<dbReference type="Pfam" id="PF12417">
    <property type="entry name" value="DUF3669"/>
    <property type="match status" value="1"/>
</dbReference>
<evidence type="ECO:0000313" key="3">
    <source>
        <dbReference type="EMBL" id="KOS41147.1"/>
    </source>
</evidence>
<dbReference type="Proteomes" id="UP000037696">
    <property type="component" value="Unassembled WGS sequence"/>
</dbReference>
<feature type="domain" description="DUF3669" evidence="2">
    <location>
        <begin position="37"/>
        <end position="95"/>
    </location>
</feature>
<gene>
    <name evidence="3" type="ORF">ACN38_g7972</name>
</gene>
<dbReference type="PANTHER" id="PTHR40780">
    <property type="entry name" value="DUF3669 DOMAIN-CONTAINING PROTEIN"/>
    <property type="match status" value="1"/>
</dbReference>
<accession>A0A0M8P0P8</accession>